<keyword evidence="1" id="KW-0472">Membrane</keyword>
<dbReference type="Pfam" id="PF13681">
    <property type="entry name" value="PilX"/>
    <property type="match status" value="1"/>
</dbReference>
<evidence type="ECO:0000259" key="2">
    <source>
        <dbReference type="Pfam" id="PF13681"/>
    </source>
</evidence>
<proteinExistence type="predicted"/>
<name>A0A1K0JAD3_CUPNE</name>
<gene>
    <name evidence="3" type="primary">pilX</name>
    <name evidence="3" type="ORF">CNECB9_2100010</name>
</gene>
<reference evidence="3" key="1">
    <citation type="submission" date="2016-09" db="EMBL/GenBank/DDBJ databases">
        <authorList>
            <person name="Capua I."/>
            <person name="De Benedictis P."/>
            <person name="Joannis T."/>
            <person name="Lombin L.H."/>
            <person name="Cattoli G."/>
        </authorList>
    </citation>
    <scope>NUCLEOTIDE SEQUENCE</scope>
    <source>
        <strain evidence="3">B9</strain>
    </source>
</reference>
<dbReference type="RefSeq" id="WP_340522815.1">
    <property type="nucleotide sequence ID" value="NZ_FMSH01000125.1"/>
</dbReference>
<dbReference type="EMBL" id="FMSH01000125">
    <property type="protein sequence ID" value="SCU74900.1"/>
    <property type="molecule type" value="Genomic_DNA"/>
</dbReference>
<protein>
    <submittedName>
        <fullName evidence="3">Type IV pilus assembly protein PilX</fullName>
    </submittedName>
</protein>
<dbReference type="AlphaFoldDB" id="A0A1K0JAD3"/>
<evidence type="ECO:0000256" key="1">
    <source>
        <dbReference type="SAM" id="Phobius"/>
    </source>
</evidence>
<feature type="domain" description="PilX/PilW C-terminal" evidence="2">
    <location>
        <begin position="97"/>
        <end position="200"/>
    </location>
</feature>
<keyword evidence="1" id="KW-0812">Transmembrane</keyword>
<evidence type="ECO:0000313" key="3">
    <source>
        <dbReference type="EMBL" id="SCU74900.1"/>
    </source>
</evidence>
<sequence length="201" mass="21140">MLARRLPRRRNAGAVTLLLCATMLLLVVLIAAGTLHMLLSARQLAVMQLEREIAFRAAEVALLDAESDLLAAAISQDMMGRFGIWPAPGHCGSGQQAGVCRPAVTGPPVWQPWLLADTSADAVGVPFGRFTGATLPVLPAGVAGTRELPRYVAEILDEAPSGYSTPDAPSATTPAPRIRITAIGFGRSRAVRAVVQSVIQP</sequence>
<organism evidence="3">
    <name type="scientific">Cupriavidus necator</name>
    <name type="common">Alcaligenes eutrophus</name>
    <name type="synonym">Ralstonia eutropha</name>
    <dbReference type="NCBI Taxonomy" id="106590"/>
    <lineage>
        <taxon>Bacteria</taxon>
        <taxon>Pseudomonadati</taxon>
        <taxon>Pseudomonadota</taxon>
        <taxon>Betaproteobacteria</taxon>
        <taxon>Burkholderiales</taxon>
        <taxon>Burkholderiaceae</taxon>
        <taxon>Cupriavidus</taxon>
    </lineage>
</organism>
<accession>A0A1K0JAD3</accession>
<dbReference type="InterPro" id="IPR025205">
    <property type="entry name" value="PilX/PilW_C"/>
</dbReference>
<keyword evidence="1" id="KW-1133">Transmembrane helix</keyword>
<feature type="transmembrane region" description="Helical" evidence="1">
    <location>
        <begin position="12"/>
        <end position="39"/>
    </location>
</feature>